<dbReference type="Proteomes" id="UP001321475">
    <property type="component" value="Chromosome"/>
</dbReference>
<dbReference type="Gene3D" id="3.40.50.1000">
    <property type="entry name" value="HAD superfamily/HAD-like"/>
    <property type="match status" value="1"/>
</dbReference>
<evidence type="ECO:0000256" key="7">
    <source>
        <dbReference type="SAM" id="MobiDB-lite"/>
    </source>
</evidence>
<protein>
    <recommendedName>
        <fullName evidence="6">Trehalose 6-phosphate phosphatase</fullName>
        <ecNumber evidence="6">3.1.3.12</ecNumber>
    </recommendedName>
</protein>
<dbReference type="Gene3D" id="3.30.70.1020">
    <property type="entry name" value="Trehalose-6-phosphate phosphatase related protein, domain 2"/>
    <property type="match status" value="1"/>
</dbReference>
<evidence type="ECO:0000256" key="4">
    <source>
        <dbReference type="ARBA" id="ARBA00022801"/>
    </source>
</evidence>
<dbReference type="SUPFAM" id="SSF56784">
    <property type="entry name" value="HAD-like"/>
    <property type="match status" value="1"/>
</dbReference>
<keyword evidence="6" id="KW-0479">Metal-binding</keyword>
<evidence type="ECO:0000256" key="6">
    <source>
        <dbReference type="RuleBase" id="RU361117"/>
    </source>
</evidence>
<dbReference type="InterPro" id="IPR023214">
    <property type="entry name" value="HAD_sf"/>
</dbReference>
<dbReference type="RefSeq" id="WP_286217092.1">
    <property type="nucleotide sequence ID" value="NZ_AP027729.1"/>
</dbReference>
<dbReference type="PANTHER" id="PTHR43768">
    <property type="entry name" value="TREHALOSE 6-PHOSPHATE PHOSPHATASE"/>
    <property type="match status" value="1"/>
</dbReference>
<dbReference type="EC" id="3.1.3.12" evidence="6"/>
<keyword evidence="6" id="KW-0460">Magnesium</keyword>
<comment type="function">
    <text evidence="5 6">Removes the phosphate from trehalose 6-phosphate to produce free trehalose.</text>
</comment>
<proteinExistence type="inferred from homology"/>
<dbReference type="InterPro" id="IPR044651">
    <property type="entry name" value="OTSB-like"/>
</dbReference>
<comment type="cofactor">
    <cofactor evidence="6">
        <name>Mg(2+)</name>
        <dbReference type="ChEBI" id="CHEBI:18420"/>
    </cofactor>
</comment>
<comment type="similarity">
    <text evidence="3 6">Belongs to the trehalose phosphatase family.</text>
</comment>
<dbReference type="InterPro" id="IPR036412">
    <property type="entry name" value="HAD-like_sf"/>
</dbReference>
<feature type="region of interest" description="Disordered" evidence="7">
    <location>
        <begin position="1"/>
        <end position="24"/>
    </location>
</feature>
<evidence type="ECO:0000313" key="9">
    <source>
        <dbReference type="Proteomes" id="UP001321475"/>
    </source>
</evidence>
<dbReference type="InterPro" id="IPR006379">
    <property type="entry name" value="HAD-SF_hydro_IIB"/>
</dbReference>
<evidence type="ECO:0000256" key="1">
    <source>
        <dbReference type="ARBA" id="ARBA00000500"/>
    </source>
</evidence>
<accession>A0ABM8G3M8</accession>
<evidence type="ECO:0000256" key="3">
    <source>
        <dbReference type="ARBA" id="ARBA00008770"/>
    </source>
</evidence>
<keyword evidence="4 6" id="KW-0378">Hydrolase</keyword>
<sequence length="279" mass="28699">MSEARPVTTDGLEEVPPTPTSDDVAQLAGRRPLLVALDFDGVLAPLVDDPKASRMLPASRAALERISGIDGVQVALVSGRDLGSLADLADPPTGTLVVGSHGAETGEVTADGVVQVPLDLSPEQEEAHTDLVAGFEAAIGDLRGAWVETKPTAAVLHTRLATDEGTTQATEAADAVAARLGLEAMHGHDVVEVAVIETSKGVALTRLRADLASAHGVDDDTVAVLYAGDDTTDERAFEVLGADDLTVKVGPGRTRARRRVADPAAFAELLGSIATALDA</sequence>
<evidence type="ECO:0000256" key="2">
    <source>
        <dbReference type="ARBA" id="ARBA00005199"/>
    </source>
</evidence>
<dbReference type="NCBIfam" id="TIGR01484">
    <property type="entry name" value="HAD-SF-IIB"/>
    <property type="match status" value="1"/>
</dbReference>
<comment type="pathway">
    <text evidence="2 6">Glycan biosynthesis; trehalose biosynthesis.</text>
</comment>
<dbReference type="PANTHER" id="PTHR43768:SF3">
    <property type="entry name" value="TREHALOSE 6-PHOSPHATE PHOSPHATASE"/>
    <property type="match status" value="1"/>
</dbReference>
<reference evidence="9" key="1">
    <citation type="journal article" date="2019" name="Int. J. Syst. Evol. Microbiol.">
        <title>The Global Catalogue of Microorganisms (GCM) 10K type strain sequencing project: providing services to taxonomists for standard genome sequencing and annotation.</title>
        <authorList>
            <consortium name="The Broad Institute Genomics Platform"/>
            <consortium name="The Broad Institute Genome Sequencing Center for Infectious Disease"/>
            <person name="Wu L."/>
            <person name="Ma J."/>
        </authorList>
    </citation>
    <scope>NUCLEOTIDE SEQUENCE [LARGE SCALE GENOMIC DNA]</scope>
    <source>
        <strain evidence="9">NBRC 108565</strain>
    </source>
</reference>
<name>A0ABM8G3M8_9CELL</name>
<dbReference type="NCBIfam" id="TIGR00685">
    <property type="entry name" value="T6PP"/>
    <property type="match status" value="1"/>
</dbReference>
<dbReference type="Pfam" id="PF02358">
    <property type="entry name" value="Trehalose_PPase"/>
    <property type="match status" value="1"/>
</dbReference>
<comment type="catalytic activity">
    <reaction evidence="1 6">
        <text>alpha,alpha-trehalose 6-phosphate + H2O = alpha,alpha-trehalose + phosphate</text>
        <dbReference type="Rhea" id="RHEA:23420"/>
        <dbReference type="ChEBI" id="CHEBI:15377"/>
        <dbReference type="ChEBI" id="CHEBI:16551"/>
        <dbReference type="ChEBI" id="CHEBI:43474"/>
        <dbReference type="ChEBI" id="CHEBI:58429"/>
        <dbReference type="EC" id="3.1.3.12"/>
    </reaction>
</comment>
<keyword evidence="9" id="KW-1185">Reference proteome</keyword>
<evidence type="ECO:0000313" key="8">
    <source>
        <dbReference type="EMBL" id="BDZ42637.1"/>
    </source>
</evidence>
<organism evidence="8 9">
    <name type="scientific">Paraoerskovia sediminicola</name>
    <dbReference type="NCBI Taxonomy" id="1138587"/>
    <lineage>
        <taxon>Bacteria</taxon>
        <taxon>Bacillati</taxon>
        <taxon>Actinomycetota</taxon>
        <taxon>Actinomycetes</taxon>
        <taxon>Micrococcales</taxon>
        <taxon>Cellulomonadaceae</taxon>
        <taxon>Paraoerskovia</taxon>
    </lineage>
</organism>
<dbReference type="InterPro" id="IPR003337">
    <property type="entry name" value="Trehalose_PPase"/>
</dbReference>
<gene>
    <name evidence="8" type="ORF">GCM10025865_19360</name>
</gene>
<evidence type="ECO:0000256" key="5">
    <source>
        <dbReference type="ARBA" id="ARBA00024179"/>
    </source>
</evidence>
<dbReference type="EMBL" id="AP027729">
    <property type="protein sequence ID" value="BDZ42637.1"/>
    <property type="molecule type" value="Genomic_DNA"/>
</dbReference>